<feature type="compositionally biased region" description="Basic residues" evidence="6">
    <location>
        <begin position="1"/>
        <end position="13"/>
    </location>
</feature>
<comment type="similarity">
    <text evidence="1">Belongs to the peptidase C19 family.</text>
</comment>
<dbReference type="InterPro" id="IPR001394">
    <property type="entry name" value="Peptidase_C19_UCH"/>
</dbReference>
<dbReference type="GO" id="GO:0016579">
    <property type="term" value="P:protein deubiquitination"/>
    <property type="evidence" value="ECO:0007669"/>
    <property type="project" value="InterPro"/>
</dbReference>
<dbReference type="PANTHER" id="PTHR24006:SF781">
    <property type="entry name" value="LD34905P"/>
    <property type="match status" value="1"/>
</dbReference>
<keyword evidence="9" id="KW-0378">Hydrolase</keyword>
<feature type="domain" description="UBP-type" evidence="8">
    <location>
        <begin position="72"/>
        <end position="190"/>
    </location>
</feature>
<keyword evidence="2" id="KW-0479">Metal-binding</keyword>
<evidence type="ECO:0000256" key="1">
    <source>
        <dbReference type="ARBA" id="ARBA00009085"/>
    </source>
</evidence>
<reference evidence="9 10" key="1">
    <citation type="journal article" date="2016" name="DNA Res.">
        <title>The draft genome of MD-2 pineapple using hybrid error correction of long reads.</title>
        <authorList>
            <person name="Redwan R.M."/>
            <person name="Saidin A."/>
            <person name="Kumar S.V."/>
        </authorList>
    </citation>
    <scope>NUCLEOTIDE SEQUENCE [LARGE SCALE GENOMIC DNA]</scope>
    <source>
        <strain evidence="10">cv. MD2</strain>
        <tissue evidence="9">Leaf</tissue>
    </source>
</reference>
<name>A0A199UPD3_ANACO</name>
<dbReference type="InterPro" id="IPR013083">
    <property type="entry name" value="Znf_RING/FYVE/PHD"/>
</dbReference>
<dbReference type="InterPro" id="IPR038765">
    <property type="entry name" value="Papain-like_cys_pep_sf"/>
</dbReference>
<feature type="compositionally biased region" description="Basic and acidic residues" evidence="6">
    <location>
        <begin position="779"/>
        <end position="805"/>
    </location>
</feature>
<dbReference type="InterPro" id="IPR018200">
    <property type="entry name" value="USP_CS"/>
</dbReference>
<dbReference type="GO" id="GO:0005634">
    <property type="term" value="C:nucleus"/>
    <property type="evidence" value="ECO:0007669"/>
    <property type="project" value="TreeGrafter"/>
</dbReference>
<dbReference type="STRING" id="4615.A0A199UPD3"/>
<evidence type="ECO:0000259" key="8">
    <source>
        <dbReference type="PROSITE" id="PS50271"/>
    </source>
</evidence>
<evidence type="ECO:0000256" key="6">
    <source>
        <dbReference type="SAM" id="MobiDB-lite"/>
    </source>
</evidence>
<evidence type="ECO:0000259" key="7">
    <source>
        <dbReference type="PROSITE" id="PS50235"/>
    </source>
</evidence>
<evidence type="ECO:0000256" key="5">
    <source>
        <dbReference type="PROSITE-ProRule" id="PRU00502"/>
    </source>
</evidence>
<dbReference type="GO" id="GO:0004843">
    <property type="term" value="F:cysteine-type deubiquitinase activity"/>
    <property type="evidence" value="ECO:0007669"/>
    <property type="project" value="InterPro"/>
</dbReference>
<dbReference type="InterPro" id="IPR050164">
    <property type="entry name" value="Peptidase_C19"/>
</dbReference>
<dbReference type="PROSITE" id="PS50271">
    <property type="entry name" value="ZF_UBP"/>
    <property type="match status" value="1"/>
</dbReference>
<dbReference type="SUPFAM" id="SSF57850">
    <property type="entry name" value="RING/U-box"/>
    <property type="match status" value="1"/>
</dbReference>
<dbReference type="PANTHER" id="PTHR24006">
    <property type="entry name" value="UBIQUITIN CARBOXYL-TERMINAL HYDROLASE"/>
    <property type="match status" value="1"/>
</dbReference>
<feature type="compositionally biased region" description="Basic and acidic residues" evidence="6">
    <location>
        <begin position="865"/>
        <end position="877"/>
    </location>
</feature>
<dbReference type="PROSITE" id="PS50235">
    <property type="entry name" value="USP_3"/>
    <property type="match status" value="1"/>
</dbReference>
<feature type="region of interest" description="Disordered" evidence="6">
    <location>
        <begin position="366"/>
        <end position="433"/>
    </location>
</feature>
<evidence type="ECO:0000256" key="3">
    <source>
        <dbReference type="ARBA" id="ARBA00022771"/>
    </source>
</evidence>
<dbReference type="Proteomes" id="UP000092600">
    <property type="component" value="Unassembled WGS sequence"/>
</dbReference>
<sequence>MGKRVKPKARNPRKAQPQAAGRSAQAISEPKDPKSEVGDEEVKEKEQCNHFTKDSSHLNQVLLGMLSSKDVAACEHCREEPSGSRRGNKEKGKQSKKKGGGGGKYSEAKSESQFIWVCLDCGRSFCGGTASASEPYGHARRHAKQERHSWAVRSDSPSIAWCFPCDSEIPIEIPEEEIPKLTVVDKALEPGADTLKLSNSKGYVIRGLSNLGNTCFFNSVLQNLLAIDKLREYMVNLDWTIGPLTMALKKLFIETSSVDDSNSKAVLSPKNLFGGICAKAPQFRGYQQQDSHELLRYLLDGLFMEETSARKSPESSVEQEQKNVSILESTTMVDFFFGGQLSSTIACKECGHTSVIHEPFLDLSVPVPSKKPPAKKPPPPPPRKSKPPLRDKYKNRRFKEKTSLRGENIASPSEPEADAVNVEEPAECSGSCAPVLNSEENAGVIVEDDSWWMDFIGPTPEPGVAKLEPQTVGECTDDGQVSQNQNILQDNLENQIVDSPKDELEGALKTAIDTCPKEQAGSLDYCGESLISDTISSSCVQDSGVILLPYKELDPAMEEIDGTASSSQNLQVSIQAVASKEEPDMQSSLNVNNEQAEVEFDGFGDMFNEPEVTSEPKTENGPSDDMDIMFWNSSSSELTQDEVDDSSAPVSVDSCLALFTKPELLTDEHAWHCEHCSEVSSSNVLKRRKPAKQSMEIVDDSESLSLQVKGENSSDVEELNNGKISSICKNIDKQVDTLDNSNVDGESESKRCNSQCSIENKSELLKPALSEQPQSSNSQKKEKDIMEIGPEKSTTDETSDSKDNDLCSVGNQQDAGCGEDASEASSSSLKVDMEIRHSSARENESTTVINKIEKKHSKPSNRAHSIQDSRGKGKVSEGRRVMRDAMKRFLIYKAPPILTIHLKRFSQDARGRLTKLRGHVNFQEMLDIRQYMDPRCREKEKSIYRLVGAVEHSGSMGGGHYVAYVRGDKIQGKSHRAVGSPSWFYASDAHVREVSFSEVLKSEAYILFYERLQD</sequence>
<comment type="caution">
    <text evidence="9">The sequence shown here is derived from an EMBL/GenBank/DDBJ whole genome shotgun (WGS) entry which is preliminary data.</text>
</comment>
<evidence type="ECO:0000313" key="9">
    <source>
        <dbReference type="EMBL" id="OAY66653.1"/>
    </source>
</evidence>
<feature type="compositionally biased region" description="Basic and acidic residues" evidence="6">
    <location>
        <begin position="831"/>
        <end position="844"/>
    </location>
</feature>
<evidence type="ECO:0000313" key="10">
    <source>
        <dbReference type="Proteomes" id="UP000092600"/>
    </source>
</evidence>
<feature type="domain" description="USP" evidence="7">
    <location>
        <begin position="206"/>
        <end position="1012"/>
    </location>
</feature>
<feature type="region of interest" description="Disordered" evidence="6">
    <location>
        <begin position="764"/>
        <end position="877"/>
    </location>
</feature>
<dbReference type="InterPro" id="IPR028889">
    <property type="entry name" value="USP"/>
</dbReference>
<dbReference type="Pfam" id="PF00443">
    <property type="entry name" value="UCH"/>
    <property type="match status" value="1"/>
</dbReference>
<feature type="compositionally biased region" description="Basic and acidic residues" evidence="6">
    <location>
        <begin position="29"/>
        <end position="54"/>
    </location>
</feature>
<feature type="compositionally biased region" description="Basic residues" evidence="6">
    <location>
        <begin position="383"/>
        <end position="399"/>
    </location>
</feature>
<gene>
    <name evidence="9" type="ORF">ACMD2_27172</name>
</gene>
<feature type="compositionally biased region" description="Polar residues" evidence="6">
    <location>
        <begin position="703"/>
        <end position="713"/>
    </location>
</feature>
<dbReference type="EMBL" id="LSRQ01006017">
    <property type="protein sequence ID" value="OAY66653.1"/>
    <property type="molecule type" value="Genomic_DNA"/>
</dbReference>
<accession>A0A199UPD3</accession>
<dbReference type="Gene3D" id="3.30.40.10">
    <property type="entry name" value="Zinc/RING finger domain, C3HC4 (zinc finger)"/>
    <property type="match status" value="1"/>
</dbReference>
<dbReference type="SUPFAM" id="SSF54001">
    <property type="entry name" value="Cysteine proteinases"/>
    <property type="match status" value="1"/>
</dbReference>
<feature type="region of interest" description="Disordered" evidence="6">
    <location>
        <begin position="77"/>
        <end position="107"/>
    </location>
</feature>
<feature type="region of interest" description="Disordered" evidence="6">
    <location>
        <begin position="1"/>
        <end position="54"/>
    </location>
</feature>
<feature type="region of interest" description="Disordered" evidence="6">
    <location>
        <begin position="692"/>
        <end position="717"/>
    </location>
</feature>
<dbReference type="Pfam" id="PF02148">
    <property type="entry name" value="zf-UBP"/>
    <property type="match status" value="1"/>
</dbReference>
<dbReference type="InterPro" id="IPR001607">
    <property type="entry name" value="Znf_UBP"/>
</dbReference>
<organism evidence="9 10">
    <name type="scientific">Ananas comosus</name>
    <name type="common">Pineapple</name>
    <name type="synonym">Ananas ananas</name>
    <dbReference type="NCBI Taxonomy" id="4615"/>
    <lineage>
        <taxon>Eukaryota</taxon>
        <taxon>Viridiplantae</taxon>
        <taxon>Streptophyta</taxon>
        <taxon>Embryophyta</taxon>
        <taxon>Tracheophyta</taxon>
        <taxon>Spermatophyta</taxon>
        <taxon>Magnoliopsida</taxon>
        <taxon>Liliopsida</taxon>
        <taxon>Poales</taxon>
        <taxon>Bromeliaceae</taxon>
        <taxon>Bromelioideae</taxon>
        <taxon>Ananas</taxon>
    </lineage>
</organism>
<keyword evidence="4" id="KW-0862">Zinc</keyword>
<feature type="compositionally biased region" description="Basic and acidic residues" evidence="6">
    <location>
        <begin position="77"/>
        <end position="93"/>
    </location>
</feature>
<proteinExistence type="inferred from homology"/>
<evidence type="ECO:0000256" key="4">
    <source>
        <dbReference type="ARBA" id="ARBA00022833"/>
    </source>
</evidence>
<dbReference type="Gene3D" id="3.90.70.10">
    <property type="entry name" value="Cysteine proteinases"/>
    <property type="match status" value="3"/>
</dbReference>
<feature type="compositionally biased region" description="Pro residues" evidence="6">
    <location>
        <begin position="369"/>
        <end position="382"/>
    </location>
</feature>
<dbReference type="GO" id="GO:0008270">
    <property type="term" value="F:zinc ion binding"/>
    <property type="evidence" value="ECO:0007669"/>
    <property type="project" value="UniProtKB-KW"/>
</dbReference>
<dbReference type="PROSITE" id="PS00972">
    <property type="entry name" value="USP_1"/>
    <property type="match status" value="1"/>
</dbReference>
<dbReference type="AlphaFoldDB" id="A0A199UPD3"/>
<keyword evidence="3 5" id="KW-0863">Zinc-finger</keyword>
<dbReference type="GO" id="GO:0005829">
    <property type="term" value="C:cytosol"/>
    <property type="evidence" value="ECO:0007669"/>
    <property type="project" value="TreeGrafter"/>
</dbReference>
<evidence type="ECO:0000256" key="2">
    <source>
        <dbReference type="ARBA" id="ARBA00022723"/>
    </source>
</evidence>
<protein>
    <submittedName>
        <fullName evidence="9">Ubiquitin carboxyl-terminal hydrolase 2</fullName>
    </submittedName>
</protein>